<dbReference type="InterPro" id="IPR017439">
    <property type="entry name" value="Amidohydrolase"/>
</dbReference>
<organism evidence="3 4">
    <name type="scientific">Nocardioides ginsengisoli</name>
    <dbReference type="NCBI Taxonomy" id="363868"/>
    <lineage>
        <taxon>Bacteria</taxon>
        <taxon>Bacillati</taxon>
        <taxon>Actinomycetota</taxon>
        <taxon>Actinomycetes</taxon>
        <taxon>Propionibacteriales</taxon>
        <taxon>Nocardioidaceae</taxon>
        <taxon>Nocardioides</taxon>
    </lineage>
</organism>
<dbReference type="EMBL" id="JBHTLX010000008">
    <property type="protein sequence ID" value="MFD1247336.1"/>
    <property type="molecule type" value="Genomic_DNA"/>
</dbReference>
<gene>
    <name evidence="3" type="ORF">ACFQ3F_06010</name>
</gene>
<name>A0ABW3VW85_9ACTN</name>
<dbReference type="PANTHER" id="PTHR30575">
    <property type="entry name" value="PEPTIDASE M20"/>
    <property type="match status" value="1"/>
</dbReference>
<dbReference type="Gene3D" id="3.30.70.360">
    <property type="match status" value="1"/>
</dbReference>
<evidence type="ECO:0000313" key="4">
    <source>
        <dbReference type="Proteomes" id="UP001597229"/>
    </source>
</evidence>
<dbReference type="PANTHER" id="PTHR30575:SF0">
    <property type="entry name" value="XAA-ARG DIPEPTIDASE"/>
    <property type="match status" value="1"/>
</dbReference>
<reference evidence="4" key="1">
    <citation type="journal article" date="2019" name="Int. J. Syst. Evol. Microbiol.">
        <title>The Global Catalogue of Microorganisms (GCM) 10K type strain sequencing project: providing services to taxonomists for standard genome sequencing and annotation.</title>
        <authorList>
            <consortium name="The Broad Institute Genomics Platform"/>
            <consortium name="The Broad Institute Genome Sequencing Center for Infectious Disease"/>
            <person name="Wu L."/>
            <person name="Ma J."/>
        </authorList>
    </citation>
    <scope>NUCLEOTIDE SEQUENCE [LARGE SCALE GENOMIC DNA]</scope>
    <source>
        <strain evidence="4">CCUG 52478</strain>
    </source>
</reference>
<protein>
    <recommendedName>
        <fullName evidence="1">Peptidase M20 domain-containing protein 2</fullName>
    </recommendedName>
</protein>
<dbReference type="Gene3D" id="3.40.630.10">
    <property type="entry name" value="Zn peptidases"/>
    <property type="match status" value="1"/>
</dbReference>
<keyword evidence="4" id="KW-1185">Reference proteome</keyword>
<dbReference type="InterPro" id="IPR017144">
    <property type="entry name" value="Xaa-Arg_dipeptidase"/>
</dbReference>
<dbReference type="PIRSF" id="PIRSF037226">
    <property type="entry name" value="Amidohydrolase_ACY1L2_prd"/>
    <property type="match status" value="1"/>
</dbReference>
<dbReference type="SUPFAM" id="SSF55031">
    <property type="entry name" value="Bacterial exopeptidase dimerisation domain"/>
    <property type="match status" value="1"/>
</dbReference>
<evidence type="ECO:0000313" key="3">
    <source>
        <dbReference type="EMBL" id="MFD1247336.1"/>
    </source>
</evidence>
<evidence type="ECO:0000259" key="2">
    <source>
        <dbReference type="Pfam" id="PF07687"/>
    </source>
</evidence>
<dbReference type="InterPro" id="IPR002933">
    <property type="entry name" value="Peptidase_M20"/>
</dbReference>
<accession>A0ABW3VW85</accession>
<comment type="caution">
    <text evidence="3">The sequence shown here is derived from an EMBL/GenBank/DDBJ whole genome shotgun (WGS) entry which is preliminary data.</text>
</comment>
<proteinExistence type="inferred from homology"/>
<dbReference type="NCBIfam" id="TIGR01891">
    <property type="entry name" value="amidohydrolases"/>
    <property type="match status" value="1"/>
</dbReference>
<dbReference type="Pfam" id="PF01546">
    <property type="entry name" value="Peptidase_M20"/>
    <property type="match status" value="1"/>
</dbReference>
<dbReference type="SUPFAM" id="SSF53187">
    <property type="entry name" value="Zn-dependent exopeptidases"/>
    <property type="match status" value="1"/>
</dbReference>
<dbReference type="Proteomes" id="UP001597229">
    <property type="component" value="Unassembled WGS sequence"/>
</dbReference>
<dbReference type="InterPro" id="IPR036264">
    <property type="entry name" value="Bact_exopeptidase_dim_dom"/>
</dbReference>
<dbReference type="RefSeq" id="WP_367921429.1">
    <property type="nucleotide sequence ID" value="NZ_BAABAC010000042.1"/>
</dbReference>
<sequence length="381" mass="38466">MTTTGTSVRGRIHEALARSADAVVELSHSLHAEPELGFAEHRSCAKIAAVLAAGGYAVETGIAGLDTAFLATIGAGDLVVALCVEYDALPGIGHACGHNVNGAASVAAALALAPVAEELGVVVRVVGTPGEETLGGKIPLLEAGVFDGVDAALMVHAGADDEVGLSSYAMCQWEVRYNGAPSHAAAAPWDGVNAADAVALAYQAVGLLRQQLRPDQVVSFVIDAGGTAPNIIPAEALARIELRAATSDELAGLQQRVRRCLDAGAVATGAELSVAPYGNDFADLRQDPELTELYASVIASLGRDPVDGAGAPRASTDMGNVSHRVPAIQPMIGYDTAGAAHHTAAFAAHGTSASADRAVLDGGLAMALVVLELAARRGAAG</sequence>
<comment type="similarity">
    <text evidence="1">Belongs to the peptidase M20A family.</text>
</comment>
<dbReference type="Pfam" id="PF07687">
    <property type="entry name" value="M20_dimer"/>
    <property type="match status" value="1"/>
</dbReference>
<feature type="domain" description="Peptidase M20 dimerisation" evidence="2">
    <location>
        <begin position="170"/>
        <end position="265"/>
    </location>
</feature>
<dbReference type="InterPro" id="IPR011650">
    <property type="entry name" value="Peptidase_M20_dimer"/>
</dbReference>
<evidence type="ECO:0000256" key="1">
    <source>
        <dbReference type="PIRNR" id="PIRNR037226"/>
    </source>
</evidence>
<dbReference type="InterPro" id="IPR052030">
    <property type="entry name" value="Peptidase_M20/M20A_hydrolases"/>
</dbReference>